<evidence type="ECO:0000313" key="5">
    <source>
        <dbReference type="EMBL" id="GDY71341.1"/>
    </source>
</evidence>
<evidence type="ECO:0000256" key="2">
    <source>
        <dbReference type="SAM" id="MobiDB-lite"/>
    </source>
</evidence>
<dbReference type="EMBL" id="BJHX01000001">
    <property type="protein sequence ID" value="GDY68297.1"/>
    <property type="molecule type" value="Genomic_DNA"/>
</dbReference>
<dbReference type="InterPro" id="IPR036457">
    <property type="entry name" value="PPM-type-like_dom_sf"/>
</dbReference>
<feature type="compositionally biased region" description="Polar residues" evidence="2">
    <location>
        <begin position="1"/>
        <end position="15"/>
    </location>
</feature>
<comment type="caution">
    <text evidence="5">The sequence shown here is derived from an EMBL/GenBank/DDBJ whole genome shotgun (WGS) entry which is preliminary data.</text>
</comment>
<dbReference type="Gene3D" id="3.30.565.10">
    <property type="entry name" value="Histidine kinase-like ATPase, C-terminal domain"/>
    <property type="match status" value="1"/>
</dbReference>
<dbReference type="Proteomes" id="UP000299211">
    <property type="component" value="Unassembled WGS sequence"/>
</dbReference>
<dbReference type="Pfam" id="PF13581">
    <property type="entry name" value="HATPase_c_2"/>
    <property type="match status" value="1"/>
</dbReference>
<dbReference type="CDD" id="cd16936">
    <property type="entry name" value="HATPase_RsbW-like"/>
    <property type="match status" value="1"/>
</dbReference>
<evidence type="ECO:0000313" key="4">
    <source>
        <dbReference type="EMBL" id="GDY68297.1"/>
    </source>
</evidence>
<dbReference type="Proteomes" id="UP000302139">
    <property type="component" value="Unassembled WGS sequence"/>
</dbReference>
<dbReference type="EMBL" id="BJHY01000001">
    <property type="protein sequence ID" value="GDY71341.1"/>
    <property type="molecule type" value="Genomic_DNA"/>
</dbReference>
<reference evidence="4 7" key="2">
    <citation type="submission" date="2019-04" db="EMBL/GenBank/DDBJ databases">
        <title>Draft genome sequences of Streptomyces avermitilis NBRC 14893.</title>
        <authorList>
            <person name="Komaki H."/>
            <person name="Tamura T."/>
            <person name="Hosoyama A."/>
        </authorList>
    </citation>
    <scope>NUCLEOTIDE SEQUENCE [LARGE SCALE GENOMIC DNA]</scope>
    <source>
        <strain evidence="4 7">NBRC 14893</strain>
    </source>
</reference>
<proteinExistence type="predicted"/>
<evidence type="ECO:0000256" key="1">
    <source>
        <dbReference type="ARBA" id="ARBA00022801"/>
    </source>
</evidence>
<feature type="region of interest" description="Disordered" evidence="2">
    <location>
        <begin position="1"/>
        <end position="21"/>
    </location>
</feature>
<dbReference type="InterPro" id="IPR052016">
    <property type="entry name" value="Bact_Sigma-Reg"/>
</dbReference>
<protein>
    <recommendedName>
        <fullName evidence="3">PPM-type phosphatase domain-containing protein</fullName>
    </recommendedName>
</protein>
<dbReference type="SUPFAM" id="SSF55874">
    <property type="entry name" value="ATPase domain of HSP90 chaperone/DNA topoisomerase II/histidine kinase"/>
    <property type="match status" value="1"/>
</dbReference>
<sequence length="409" mass="44205">MNATTSADPPQTSSLEVPHASRSPIAQHAVDVAVRYRPARSETSGDWIELIALPENRVAMAVGSVVGYGPRARAWIGRLRRAVRSLSSTGLPPDELLGRLDHLVTRWSRGPDEWEGFFRGATCLYAIYDPVSRRCAVSRAGHRPPAVMSPDGRVDFPDLPAGPPLGLGGGSFTTAEWEVPEGSHLVLYGHGLLQRRGNGADAGFALLRSVLRRVATRHGVVGPEETCAAVFDALVPVRPGGDVALMVARTRGMRPDQVADWDVPAEPAAVADLRAAVTRQLAHWGLSDLEFTTELILSELVNNAIRYTTGPIHLRLLCDHTLTCEVFDSSPALPRLRQAATTDEHGRGLFLVARLAERWGTRHTQAGKVIWTEQPLPQTPRAGINERPVATTGHPSPGSRAGHYDPCPA</sequence>
<dbReference type="Pfam" id="PF07228">
    <property type="entry name" value="SpoIIE"/>
    <property type="match status" value="1"/>
</dbReference>
<dbReference type="Gene3D" id="3.60.40.10">
    <property type="entry name" value="PPM-type phosphatase domain"/>
    <property type="match status" value="1"/>
</dbReference>
<evidence type="ECO:0000259" key="3">
    <source>
        <dbReference type="SMART" id="SM00331"/>
    </source>
</evidence>
<organism evidence="5 6">
    <name type="scientific">Streptomyces avermitilis</name>
    <dbReference type="NCBI Taxonomy" id="33903"/>
    <lineage>
        <taxon>Bacteria</taxon>
        <taxon>Bacillati</taxon>
        <taxon>Actinomycetota</taxon>
        <taxon>Actinomycetes</taxon>
        <taxon>Kitasatosporales</taxon>
        <taxon>Streptomycetaceae</taxon>
        <taxon>Streptomyces</taxon>
    </lineage>
</organism>
<accession>A0A4D4MH21</accession>
<dbReference type="PANTHER" id="PTHR43156:SF2">
    <property type="entry name" value="STAGE II SPORULATION PROTEIN E"/>
    <property type="match status" value="1"/>
</dbReference>
<feature type="region of interest" description="Disordered" evidence="2">
    <location>
        <begin position="371"/>
        <end position="409"/>
    </location>
</feature>
<dbReference type="SMART" id="SM00331">
    <property type="entry name" value="PP2C_SIG"/>
    <property type="match status" value="1"/>
</dbReference>
<dbReference type="InterPro" id="IPR036890">
    <property type="entry name" value="HATPase_C_sf"/>
</dbReference>
<evidence type="ECO:0000313" key="7">
    <source>
        <dbReference type="Proteomes" id="UP000302139"/>
    </source>
</evidence>
<dbReference type="GO" id="GO:0016791">
    <property type="term" value="F:phosphatase activity"/>
    <property type="evidence" value="ECO:0007669"/>
    <property type="project" value="TreeGrafter"/>
</dbReference>
<dbReference type="PANTHER" id="PTHR43156">
    <property type="entry name" value="STAGE II SPORULATION PROTEIN E-RELATED"/>
    <property type="match status" value="1"/>
</dbReference>
<dbReference type="AlphaFoldDB" id="A0A4D4MH21"/>
<gene>
    <name evidence="4" type="ORF">SAV14893_076900</name>
    <name evidence="5" type="ORF">SAV31267_008260</name>
</gene>
<reference evidence="5 6" key="1">
    <citation type="submission" date="2019-04" db="EMBL/GenBank/DDBJ databases">
        <title>Draft genome sequences of Streptomyces avermitilis ATCC 31267.</title>
        <authorList>
            <person name="Komaki H."/>
            <person name="Tamura T."/>
            <person name="Hosoyama A."/>
        </authorList>
    </citation>
    <scope>NUCLEOTIDE SEQUENCE [LARGE SCALE GENOMIC DNA]</scope>
    <source>
        <strain evidence="5 6">ATCC 31267</strain>
    </source>
</reference>
<evidence type="ECO:0000313" key="6">
    <source>
        <dbReference type="Proteomes" id="UP000299211"/>
    </source>
</evidence>
<name>A0A4D4MH21_STRAX</name>
<dbReference type="FunFam" id="3.30.565.10:FF:000028">
    <property type="entry name" value="PAS sensor protein"/>
    <property type="match status" value="1"/>
</dbReference>
<dbReference type="InterPro" id="IPR001932">
    <property type="entry name" value="PPM-type_phosphatase-like_dom"/>
</dbReference>
<keyword evidence="1" id="KW-0378">Hydrolase</keyword>
<feature type="domain" description="PPM-type phosphatase" evidence="3">
    <location>
        <begin position="30"/>
        <end position="250"/>
    </location>
</feature>
<dbReference type="InterPro" id="IPR003594">
    <property type="entry name" value="HATPase_dom"/>
</dbReference>